<dbReference type="PROSITE" id="PS51767">
    <property type="entry name" value="PEPTIDASE_A1"/>
    <property type="match status" value="1"/>
</dbReference>
<dbReference type="GO" id="GO:0006508">
    <property type="term" value="P:proteolysis"/>
    <property type="evidence" value="ECO:0007669"/>
    <property type="project" value="UniProtKB-KW"/>
</dbReference>
<evidence type="ECO:0000256" key="2">
    <source>
        <dbReference type="ARBA" id="ARBA00022750"/>
    </source>
</evidence>
<evidence type="ECO:0000259" key="6">
    <source>
        <dbReference type="PROSITE" id="PS51767"/>
    </source>
</evidence>
<feature type="active site" evidence="3">
    <location>
        <position position="305"/>
    </location>
</feature>
<name>A0AAD5UWG9_9APHY</name>
<protein>
    <recommendedName>
        <fullName evidence="6">Peptidase A1 domain-containing protein</fullName>
    </recommendedName>
</protein>
<comment type="similarity">
    <text evidence="1 4">Belongs to the peptidase A1 family.</text>
</comment>
<feature type="active site" evidence="3">
    <location>
        <position position="127"/>
    </location>
</feature>
<dbReference type="InterPro" id="IPR033121">
    <property type="entry name" value="PEPTIDASE_A1"/>
</dbReference>
<dbReference type="InterPro" id="IPR001461">
    <property type="entry name" value="Aspartic_peptidase_A1"/>
</dbReference>
<dbReference type="PANTHER" id="PTHR47966:SF51">
    <property type="entry name" value="BETA-SITE APP-CLEAVING ENZYME, ISOFORM A-RELATED"/>
    <property type="match status" value="1"/>
</dbReference>
<feature type="domain" description="Peptidase A1" evidence="6">
    <location>
        <begin position="109"/>
        <end position="416"/>
    </location>
</feature>
<evidence type="ECO:0000256" key="1">
    <source>
        <dbReference type="ARBA" id="ARBA00007447"/>
    </source>
</evidence>
<dbReference type="InterPro" id="IPR001969">
    <property type="entry name" value="Aspartic_peptidase_AS"/>
</dbReference>
<dbReference type="PRINTS" id="PR00792">
    <property type="entry name" value="PEPSIN"/>
</dbReference>
<dbReference type="Gene3D" id="2.40.70.10">
    <property type="entry name" value="Acid Proteases"/>
    <property type="match status" value="2"/>
</dbReference>
<keyword evidence="5" id="KW-0732">Signal</keyword>
<reference evidence="7" key="1">
    <citation type="submission" date="2022-07" db="EMBL/GenBank/DDBJ databases">
        <title>Genome Sequence of Physisporinus lineatus.</title>
        <authorList>
            <person name="Buettner E."/>
        </authorList>
    </citation>
    <scope>NUCLEOTIDE SEQUENCE</scope>
    <source>
        <strain evidence="7">VT162</strain>
    </source>
</reference>
<dbReference type="InterPro" id="IPR021109">
    <property type="entry name" value="Peptidase_aspartic_dom_sf"/>
</dbReference>
<evidence type="ECO:0000256" key="3">
    <source>
        <dbReference type="PIRSR" id="PIRSR601461-1"/>
    </source>
</evidence>
<dbReference type="SUPFAM" id="SSF50630">
    <property type="entry name" value="Acid proteases"/>
    <property type="match status" value="1"/>
</dbReference>
<dbReference type="AlphaFoldDB" id="A0AAD5UWG9"/>
<keyword evidence="4" id="KW-0378">Hydrolase</keyword>
<keyword evidence="4" id="KW-0645">Protease</keyword>
<dbReference type="Pfam" id="PF00026">
    <property type="entry name" value="Asp"/>
    <property type="match status" value="1"/>
</dbReference>
<evidence type="ECO:0000256" key="5">
    <source>
        <dbReference type="SAM" id="SignalP"/>
    </source>
</evidence>
<comment type="caution">
    <text evidence="7">The sequence shown here is derived from an EMBL/GenBank/DDBJ whole genome shotgun (WGS) entry which is preliminary data.</text>
</comment>
<evidence type="ECO:0000313" key="8">
    <source>
        <dbReference type="Proteomes" id="UP001212997"/>
    </source>
</evidence>
<accession>A0AAD5UWG9</accession>
<dbReference type="Proteomes" id="UP001212997">
    <property type="component" value="Unassembled WGS sequence"/>
</dbReference>
<sequence length="419" mass="45178">MFWKTSLVLLALSLATAGTGVDRKIGISIPLKPRAVLTKDDGTFDHERAAFETYRTEVKHRQNLINLERNVGRIAFSEGAQIKDFIPIPSFKLTKRQGVALTDQDDVEWTGPITIGSNAQKLTINFDTGSSDLWVPNAHDCYGCEGHNTYDSKTSKTSKSVNGTFTIFYGDGSTVSGPIFKDTVSIAGVKATNQTFSAVTELSQSFNGDPTDGILGLAYPSLSNLKASPYFQTAFAQKAIPKNVFAFKLATQGSELFLGGTNSKLFKGAIEQHPVKTGIGFWQIAKGSIHQGGKAVVSGFETIIDSGTTIMYGPPDQVKKFYDSVPGAELYDENNGFYSFPCKSIPKAGFSWGGKVWAVTPQNFNLGETTQGSGQCVGALSGTDLGLGNNVWLLGDSFMKNVYTVFSFANNTVGYAMLK</sequence>
<dbReference type="PANTHER" id="PTHR47966">
    <property type="entry name" value="BETA-SITE APP-CLEAVING ENZYME, ISOFORM A-RELATED"/>
    <property type="match status" value="1"/>
</dbReference>
<dbReference type="FunFam" id="2.40.70.10:FF:000008">
    <property type="entry name" value="Cathepsin D"/>
    <property type="match status" value="1"/>
</dbReference>
<dbReference type="GO" id="GO:0004190">
    <property type="term" value="F:aspartic-type endopeptidase activity"/>
    <property type="evidence" value="ECO:0007669"/>
    <property type="project" value="UniProtKB-KW"/>
</dbReference>
<feature type="signal peptide" evidence="5">
    <location>
        <begin position="1"/>
        <end position="18"/>
    </location>
</feature>
<keyword evidence="2 4" id="KW-0064">Aspartyl protease</keyword>
<organism evidence="7 8">
    <name type="scientific">Meripilus lineatus</name>
    <dbReference type="NCBI Taxonomy" id="2056292"/>
    <lineage>
        <taxon>Eukaryota</taxon>
        <taxon>Fungi</taxon>
        <taxon>Dikarya</taxon>
        <taxon>Basidiomycota</taxon>
        <taxon>Agaricomycotina</taxon>
        <taxon>Agaricomycetes</taxon>
        <taxon>Polyporales</taxon>
        <taxon>Meripilaceae</taxon>
        <taxon>Meripilus</taxon>
    </lineage>
</organism>
<dbReference type="PROSITE" id="PS00141">
    <property type="entry name" value="ASP_PROTEASE"/>
    <property type="match status" value="1"/>
</dbReference>
<gene>
    <name evidence="7" type="ORF">NLI96_g8914</name>
</gene>
<proteinExistence type="inferred from homology"/>
<keyword evidence="8" id="KW-1185">Reference proteome</keyword>
<evidence type="ECO:0000313" key="7">
    <source>
        <dbReference type="EMBL" id="KAJ3479635.1"/>
    </source>
</evidence>
<evidence type="ECO:0000256" key="4">
    <source>
        <dbReference type="RuleBase" id="RU000454"/>
    </source>
</evidence>
<feature type="chain" id="PRO_5041974131" description="Peptidase A1 domain-containing protein" evidence="5">
    <location>
        <begin position="19"/>
        <end position="419"/>
    </location>
</feature>
<dbReference type="EMBL" id="JANAWD010000426">
    <property type="protein sequence ID" value="KAJ3479635.1"/>
    <property type="molecule type" value="Genomic_DNA"/>
</dbReference>